<dbReference type="EMBL" id="JBHSQH010000001">
    <property type="protein sequence ID" value="MFC5972670.1"/>
    <property type="molecule type" value="Genomic_DNA"/>
</dbReference>
<dbReference type="Proteomes" id="UP001596099">
    <property type="component" value="Unassembled WGS sequence"/>
</dbReference>
<organism evidence="1 2">
    <name type="scientific">Halomarina salina</name>
    <dbReference type="NCBI Taxonomy" id="1872699"/>
    <lineage>
        <taxon>Archaea</taxon>
        <taxon>Methanobacteriati</taxon>
        <taxon>Methanobacteriota</taxon>
        <taxon>Stenosarchaea group</taxon>
        <taxon>Halobacteria</taxon>
        <taxon>Halobacteriales</taxon>
        <taxon>Natronomonadaceae</taxon>
        <taxon>Halomarina</taxon>
    </lineage>
</organism>
<evidence type="ECO:0000313" key="1">
    <source>
        <dbReference type="EMBL" id="MFC5972670.1"/>
    </source>
</evidence>
<protein>
    <submittedName>
        <fullName evidence="1">Uncharacterized protein</fullName>
    </submittedName>
</protein>
<name>A0ABD5RRD4_9EURY</name>
<reference evidence="1 2" key="1">
    <citation type="journal article" date="2019" name="Int. J. Syst. Evol. Microbiol.">
        <title>The Global Catalogue of Microorganisms (GCM) 10K type strain sequencing project: providing services to taxonomists for standard genome sequencing and annotation.</title>
        <authorList>
            <consortium name="The Broad Institute Genomics Platform"/>
            <consortium name="The Broad Institute Genome Sequencing Center for Infectious Disease"/>
            <person name="Wu L."/>
            <person name="Ma J."/>
        </authorList>
    </citation>
    <scope>NUCLEOTIDE SEQUENCE [LARGE SCALE GENOMIC DNA]</scope>
    <source>
        <strain evidence="1 2">CGMCC 1.12543</strain>
    </source>
</reference>
<evidence type="ECO:0000313" key="2">
    <source>
        <dbReference type="Proteomes" id="UP001596099"/>
    </source>
</evidence>
<dbReference type="RefSeq" id="WP_247416323.1">
    <property type="nucleotide sequence ID" value="NZ_JALLGW010000001.1"/>
</dbReference>
<accession>A0ABD5RRD4</accession>
<sequence length="70" mass="7724">MPTREASMASSFEMEFVCTHCDQPLPARRSGAKVRCEEFHDCFYEEPGVVADVVAGELLTADDVAVRFAP</sequence>
<dbReference type="AlphaFoldDB" id="A0ABD5RRD4"/>
<keyword evidence="2" id="KW-1185">Reference proteome</keyword>
<proteinExistence type="predicted"/>
<comment type="caution">
    <text evidence="1">The sequence shown here is derived from an EMBL/GenBank/DDBJ whole genome shotgun (WGS) entry which is preliminary data.</text>
</comment>
<gene>
    <name evidence="1" type="ORF">ACFPYI_15140</name>
</gene>